<sequence length="252" mass="27049">MVPANPAAGAGPYRLADRDAHPGAKDAGIVARGVSRILPGAVPVALVRNIDLTIGKSEFVAITGPSGSGKSSLLYLLGLLDLPTTGSIEFHGQDTSAMDEATMAALRLSHIGFVFQFHFLLPEFTVLDNLLIPMRRKGGQPLDRMRDRAGAILAALQLDGEAAKRPDQLSGGQRQRAALARALANDPDYILADEPTGNLDTKNAAIVFDMLDRRRCEKERTVIVVTHDLGLAERAHRRVHLVDGRIVADRAA</sequence>
<protein>
    <submittedName>
        <fullName evidence="5">Lipoprotein-releasing system ATP-binding protein</fullName>
    </submittedName>
</protein>
<dbReference type="GO" id="GO:0022857">
    <property type="term" value="F:transmembrane transporter activity"/>
    <property type="evidence" value="ECO:0007669"/>
    <property type="project" value="TreeGrafter"/>
</dbReference>
<accession>A0A3N1KRL4</accession>
<dbReference type="GO" id="GO:0016887">
    <property type="term" value="F:ATP hydrolysis activity"/>
    <property type="evidence" value="ECO:0007669"/>
    <property type="project" value="InterPro"/>
</dbReference>
<dbReference type="EMBL" id="RJKX01000019">
    <property type="protein sequence ID" value="ROP81010.1"/>
    <property type="molecule type" value="Genomic_DNA"/>
</dbReference>
<dbReference type="PROSITE" id="PS00211">
    <property type="entry name" value="ABC_TRANSPORTER_1"/>
    <property type="match status" value="1"/>
</dbReference>
<name>A0A3N1KRL4_9PROT</name>
<dbReference type="GO" id="GO:0005886">
    <property type="term" value="C:plasma membrane"/>
    <property type="evidence" value="ECO:0007669"/>
    <property type="project" value="TreeGrafter"/>
</dbReference>
<dbReference type="Proteomes" id="UP000278222">
    <property type="component" value="Unassembled WGS sequence"/>
</dbReference>
<gene>
    <name evidence="5" type="ORF">EDC65_5345</name>
</gene>
<comment type="similarity">
    <text evidence="1">Belongs to the ABC transporter superfamily.</text>
</comment>
<organism evidence="5 6">
    <name type="scientific">Stella humosa</name>
    <dbReference type="NCBI Taxonomy" id="94"/>
    <lineage>
        <taxon>Bacteria</taxon>
        <taxon>Pseudomonadati</taxon>
        <taxon>Pseudomonadota</taxon>
        <taxon>Alphaproteobacteria</taxon>
        <taxon>Rhodospirillales</taxon>
        <taxon>Stellaceae</taxon>
        <taxon>Stella</taxon>
    </lineage>
</organism>
<dbReference type="PANTHER" id="PTHR24220">
    <property type="entry name" value="IMPORT ATP-BINDING PROTEIN"/>
    <property type="match status" value="1"/>
</dbReference>
<keyword evidence="3 5" id="KW-0067">ATP-binding</keyword>
<keyword evidence="5" id="KW-0449">Lipoprotein</keyword>
<dbReference type="InterPro" id="IPR015854">
    <property type="entry name" value="ABC_transpr_LolD-like"/>
</dbReference>
<keyword evidence="6" id="KW-1185">Reference proteome</keyword>
<dbReference type="Gene3D" id="3.40.50.300">
    <property type="entry name" value="P-loop containing nucleotide triphosphate hydrolases"/>
    <property type="match status" value="1"/>
</dbReference>
<dbReference type="GO" id="GO:0005524">
    <property type="term" value="F:ATP binding"/>
    <property type="evidence" value="ECO:0007669"/>
    <property type="project" value="UniProtKB-KW"/>
</dbReference>
<dbReference type="AlphaFoldDB" id="A0A3N1KRL4"/>
<evidence type="ECO:0000256" key="1">
    <source>
        <dbReference type="ARBA" id="ARBA00005417"/>
    </source>
</evidence>
<dbReference type="PANTHER" id="PTHR24220:SF689">
    <property type="entry name" value="LIPOPROTEIN-RELEASING SYSTEM ATP-BINDING PROTEIN LOLD"/>
    <property type="match status" value="1"/>
</dbReference>
<proteinExistence type="inferred from homology"/>
<dbReference type="InterPro" id="IPR003593">
    <property type="entry name" value="AAA+_ATPase"/>
</dbReference>
<comment type="caution">
    <text evidence="5">The sequence shown here is derived from an EMBL/GenBank/DDBJ whole genome shotgun (WGS) entry which is preliminary data.</text>
</comment>
<evidence type="ECO:0000313" key="5">
    <source>
        <dbReference type="EMBL" id="ROP81010.1"/>
    </source>
</evidence>
<evidence type="ECO:0000256" key="3">
    <source>
        <dbReference type="ARBA" id="ARBA00022840"/>
    </source>
</evidence>
<dbReference type="InterPro" id="IPR003439">
    <property type="entry name" value="ABC_transporter-like_ATP-bd"/>
</dbReference>
<dbReference type="SUPFAM" id="SSF52540">
    <property type="entry name" value="P-loop containing nucleoside triphosphate hydrolases"/>
    <property type="match status" value="1"/>
</dbReference>
<dbReference type="PROSITE" id="PS50893">
    <property type="entry name" value="ABC_TRANSPORTER_2"/>
    <property type="match status" value="1"/>
</dbReference>
<dbReference type="Pfam" id="PF00005">
    <property type="entry name" value="ABC_tran"/>
    <property type="match status" value="1"/>
</dbReference>
<dbReference type="SMART" id="SM00382">
    <property type="entry name" value="AAA"/>
    <property type="match status" value="1"/>
</dbReference>
<evidence type="ECO:0000259" key="4">
    <source>
        <dbReference type="PROSITE" id="PS50893"/>
    </source>
</evidence>
<reference evidence="5 6" key="1">
    <citation type="submission" date="2018-11" db="EMBL/GenBank/DDBJ databases">
        <title>Genomic Encyclopedia of Type Strains, Phase IV (KMG-IV): sequencing the most valuable type-strain genomes for metagenomic binning, comparative biology and taxonomic classification.</title>
        <authorList>
            <person name="Goeker M."/>
        </authorList>
    </citation>
    <scope>NUCLEOTIDE SEQUENCE [LARGE SCALE GENOMIC DNA]</scope>
    <source>
        <strain evidence="5 6">DSM 5900</strain>
    </source>
</reference>
<keyword evidence="2" id="KW-0547">Nucleotide-binding</keyword>
<dbReference type="InterPro" id="IPR027417">
    <property type="entry name" value="P-loop_NTPase"/>
</dbReference>
<feature type="domain" description="ABC transporter" evidence="4">
    <location>
        <begin position="29"/>
        <end position="251"/>
    </location>
</feature>
<evidence type="ECO:0000256" key="2">
    <source>
        <dbReference type="ARBA" id="ARBA00022741"/>
    </source>
</evidence>
<evidence type="ECO:0000313" key="6">
    <source>
        <dbReference type="Proteomes" id="UP000278222"/>
    </source>
</evidence>
<dbReference type="InterPro" id="IPR017871">
    <property type="entry name" value="ABC_transporter-like_CS"/>
</dbReference>